<dbReference type="PANTHER" id="PTHR11614">
    <property type="entry name" value="PHOSPHOLIPASE-RELATED"/>
    <property type="match status" value="1"/>
</dbReference>
<dbReference type="InterPro" id="IPR029058">
    <property type="entry name" value="AB_hydrolase_fold"/>
</dbReference>
<dbReference type="Gene3D" id="3.40.50.1820">
    <property type="entry name" value="alpha/beta hydrolase"/>
    <property type="match status" value="1"/>
</dbReference>
<dbReference type="SUPFAM" id="SSF53474">
    <property type="entry name" value="alpha/beta-Hydrolases"/>
    <property type="match status" value="1"/>
</dbReference>
<reference evidence="2 3" key="1">
    <citation type="submission" date="2014-03" db="EMBL/GenBank/DDBJ databases">
        <title>Genomics of Bifidobacteria.</title>
        <authorList>
            <person name="Ventura M."/>
            <person name="Milani C."/>
            <person name="Lugli G.A."/>
        </authorList>
    </citation>
    <scope>NUCLEOTIDE SEQUENCE [LARGE SCALE GENOMIC DNA]</scope>
    <source>
        <strain evidence="2 3">LMG 11591</strain>
    </source>
</reference>
<dbReference type="Proteomes" id="UP000029052">
    <property type="component" value="Unassembled WGS sequence"/>
</dbReference>
<dbReference type="EC" id="3.1.1.5" evidence="2"/>
<accession>A0A087BAN6</accession>
<keyword evidence="3" id="KW-1185">Reference proteome</keyword>
<sequence length="357" mass="40531">MEIAMLKESELEDSLNNTVRPALEQCKTAGYMDPAHQIYSGLPLPKLEELGRLHYVCYDVHEFQKLNIPGASKQFHGAIVVSHGFSEFAAKYEELAWYFLLAGFSVCILEHRGHGYSPRDVDNINYVYIDDWHRYVADLAKFARTIGREYAQGCKLSLFAHSMGGGIAAAMMERYPKLIDRAVLSSPMIAPNTGAPNWLAATLCGLADDLGQGKRRAPGQHDFEPEINMKHNPGCSVARIQWFQDLRKADTHYQTCAATNSWVKNAVMLSHAILQPKRIQAMQTPILMFQAGHDLWVQNVAQNKFKSMMDERHRDIELDRIPQSAHEIFSMPNNTYALYLKRILRYLQSSEKVSVLE</sequence>
<dbReference type="AlphaFoldDB" id="A0A087BAN6"/>
<evidence type="ECO:0000313" key="3">
    <source>
        <dbReference type="Proteomes" id="UP000029052"/>
    </source>
</evidence>
<evidence type="ECO:0000313" key="2">
    <source>
        <dbReference type="EMBL" id="KFI68086.1"/>
    </source>
</evidence>
<dbReference type="GO" id="GO:0004622">
    <property type="term" value="F:phosphatidylcholine lysophospholipase activity"/>
    <property type="evidence" value="ECO:0007669"/>
    <property type="project" value="UniProtKB-EC"/>
</dbReference>
<dbReference type="EMBL" id="JGZB01000004">
    <property type="protein sequence ID" value="KFI68086.1"/>
    <property type="molecule type" value="Genomic_DNA"/>
</dbReference>
<keyword evidence="2" id="KW-0378">Hydrolase</keyword>
<dbReference type="Pfam" id="PF12146">
    <property type="entry name" value="Hydrolase_4"/>
    <property type="match status" value="1"/>
</dbReference>
<protein>
    <submittedName>
        <fullName evidence="2">Lysophospholipase L2</fullName>
        <ecNumber evidence="2">3.1.1.5</ecNumber>
    </submittedName>
</protein>
<evidence type="ECO:0000259" key="1">
    <source>
        <dbReference type="Pfam" id="PF12146"/>
    </source>
</evidence>
<comment type="caution">
    <text evidence="2">The sequence shown here is derived from an EMBL/GenBank/DDBJ whole genome shotgun (WGS) entry which is preliminary data.</text>
</comment>
<name>A0A087BAN6_9BIFI</name>
<gene>
    <name evidence="2" type="ORF">BMAGN_0034</name>
</gene>
<dbReference type="STRING" id="1692.BMAGN_0034"/>
<proteinExistence type="predicted"/>
<dbReference type="InterPro" id="IPR051044">
    <property type="entry name" value="MAG_DAG_Lipase"/>
</dbReference>
<dbReference type="eggNOG" id="COG2267">
    <property type="taxonomic scope" value="Bacteria"/>
</dbReference>
<dbReference type="RefSeq" id="WP_022860214.1">
    <property type="nucleotide sequence ID" value="NZ_JGZB01000004.1"/>
</dbReference>
<dbReference type="InterPro" id="IPR022742">
    <property type="entry name" value="Hydrolase_4"/>
</dbReference>
<organism evidence="2 3">
    <name type="scientific">Bifidobacterium magnum</name>
    <dbReference type="NCBI Taxonomy" id="1692"/>
    <lineage>
        <taxon>Bacteria</taxon>
        <taxon>Bacillati</taxon>
        <taxon>Actinomycetota</taxon>
        <taxon>Actinomycetes</taxon>
        <taxon>Bifidobacteriales</taxon>
        <taxon>Bifidobacteriaceae</taxon>
        <taxon>Bifidobacterium</taxon>
    </lineage>
</organism>
<feature type="domain" description="Serine aminopeptidase S33" evidence="1">
    <location>
        <begin position="76"/>
        <end position="329"/>
    </location>
</feature>